<evidence type="ECO:0000313" key="9">
    <source>
        <dbReference type="Proteomes" id="UP000193969"/>
    </source>
</evidence>
<dbReference type="AlphaFoldDB" id="A0A1X7NX24"/>
<dbReference type="Proteomes" id="UP000193969">
    <property type="component" value="Unassembled WGS sequence"/>
</dbReference>
<dbReference type="FunFam" id="3.20.20.70:FF:000022">
    <property type="entry name" value="3-keto-L-gulonate-6-phosphate decarboxylase UlaD"/>
    <property type="match status" value="1"/>
</dbReference>
<dbReference type="SMART" id="SM00934">
    <property type="entry name" value="OMPdecase"/>
    <property type="match status" value="1"/>
</dbReference>
<dbReference type="OrthoDB" id="15246at2157"/>
<accession>A0A1X7NX24</accession>
<sequence>MKTIIQLALDILEIDRAVQIAKEAVKGDIDWIEIGTPLIKSEGMDAIRTLRKSFPGHTIVADMKIADTGSLEVEMAAKAGADIVMVMATADDSTIKDALLAARKYGVRLMADLISTPKPVQRAQEMDRIGVDIINIHMGIDQQMTGKTPVDLVLEIASKIRANIAVAGGLDEQTAARSVEAGADIVIVGGNIIRSDNVTEASKKIRRSVDNPQLNQAKKLDMDEEIRKLFMEISTPNISDAMHRQGAMKNIKPMLNDTKMVGPAVTVQTFEGDWAKTVEAIDEAKEGNVIVIYNGSSHIAPWGGLATQSSLNRGIAGIVVDGAVRDIEEIRKIGLPVFATSNVPNAGDPKGFGEVNALINCGGQKVKPGDYIIGDDNGVVVVPAERAYEIARRAKEVQKTEERLFDEIRRGGTLSEILKLKKWEKQK</sequence>
<dbReference type="CDD" id="cd04726">
    <property type="entry name" value="KGPDC_HPS"/>
    <property type="match status" value="1"/>
</dbReference>
<dbReference type="InterPro" id="IPR013785">
    <property type="entry name" value="Aldolase_TIM"/>
</dbReference>
<dbReference type="NCBIfam" id="TIGR03128">
    <property type="entry name" value="RuMP_HxlA"/>
    <property type="match status" value="1"/>
</dbReference>
<dbReference type="GO" id="GO:0019854">
    <property type="term" value="P:L-ascorbic acid catabolic process"/>
    <property type="evidence" value="ECO:0007669"/>
    <property type="project" value="TreeGrafter"/>
</dbReference>
<dbReference type="EMBL" id="FXBN01000003">
    <property type="protein sequence ID" value="SMH42456.1"/>
    <property type="molecule type" value="Genomic_DNA"/>
</dbReference>
<feature type="domain" description="Orotidine 5'-phosphate decarboxylase" evidence="6">
    <location>
        <begin position="4"/>
        <end position="205"/>
    </location>
</feature>
<evidence type="ECO:0000256" key="2">
    <source>
        <dbReference type="ARBA" id="ARBA00006350"/>
    </source>
</evidence>
<dbReference type="InterPro" id="IPR005493">
    <property type="entry name" value="RraA/RraA-like"/>
</dbReference>
<keyword evidence="9" id="KW-1185">Reference proteome</keyword>
<dbReference type="InterPro" id="IPR017120">
    <property type="entry name" value="Bifunct_HPS/DMK_prd"/>
</dbReference>
<evidence type="ECO:0000256" key="5">
    <source>
        <dbReference type="ARBA" id="ARBA00023277"/>
    </source>
</evidence>
<name>A0A1X7NX24_9EURY</name>
<evidence type="ECO:0000313" key="7">
    <source>
        <dbReference type="EMBL" id="RNI11666.1"/>
    </source>
</evidence>
<dbReference type="GO" id="GO:0006207">
    <property type="term" value="P:'de novo' pyrimidine nucleobase biosynthetic process"/>
    <property type="evidence" value="ECO:0007669"/>
    <property type="project" value="InterPro"/>
</dbReference>
<evidence type="ECO:0000313" key="8">
    <source>
        <dbReference type="EMBL" id="SMH42456.1"/>
    </source>
</evidence>
<dbReference type="GO" id="GO:0004590">
    <property type="term" value="F:orotidine-5'-phosphate decarboxylase activity"/>
    <property type="evidence" value="ECO:0007669"/>
    <property type="project" value="InterPro"/>
</dbReference>
<dbReference type="EC" id="4.1.2.43" evidence="3"/>
<dbReference type="CDD" id="cd16841">
    <property type="entry name" value="RraA_family"/>
    <property type="match status" value="1"/>
</dbReference>
<dbReference type="Pfam" id="PF00215">
    <property type="entry name" value="OMPdecase"/>
    <property type="match status" value="1"/>
</dbReference>
<keyword evidence="5" id="KW-0119">Carbohydrate metabolism</keyword>
<proteinExistence type="inferred from homology"/>
<comment type="similarity">
    <text evidence="2">Belongs to the HPS/KGPDC family. HPS subfamily.</text>
</comment>
<dbReference type="GO" id="GO:0043801">
    <property type="term" value="F:hexulose-6-phosphate synthase activity"/>
    <property type="evidence" value="ECO:0007669"/>
    <property type="project" value="UniProtKB-EC"/>
</dbReference>
<protein>
    <recommendedName>
        <fullName evidence="3">3-hexulose-6-phosphate synthase</fullName>
        <ecNumber evidence="3">4.1.2.43</ecNumber>
    </recommendedName>
</protein>
<dbReference type="InterPro" id="IPR001754">
    <property type="entry name" value="OMPdeCOase_dom"/>
</dbReference>
<reference evidence="9" key="2">
    <citation type="submission" date="2017-04" db="EMBL/GenBank/DDBJ databases">
        <authorList>
            <person name="Varghese N."/>
            <person name="Submissions S."/>
        </authorList>
    </citation>
    <scope>NUCLEOTIDE SEQUENCE [LARGE SCALE GENOMIC DNA]</scope>
    <source>
        <strain evidence="9">FDF-1</strain>
    </source>
</reference>
<dbReference type="SUPFAM" id="SSF51366">
    <property type="entry name" value="Ribulose-phoshate binding barrel"/>
    <property type="match status" value="1"/>
</dbReference>
<dbReference type="RefSeq" id="WP_072359818.1">
    <property type="nucleotide sequence ID" value="NZ_FXBN01000003.1"/>
</dbReference>
<dbReference type="PIRSF" id="PIRSF037137">
    <property type="entry name" value="HPS_DMK_prd"/>
    <property type="match status" value="1"/>
</dbReference>
<dbReference type="InterPro" id="IPR036704">
    <property type="entry name" value="RraA/RraA-like_sf"/>
</dbReference>
<organism evidence="8 9">
    <name type="scientific">Methanohalophilus portucalensis FDF-1</name>
    <dbReference type="NCBI Taxonomy" id="523843"/>
    <lineage>
        <taxon>Archaea</taxon>
        <taxon>Methanobacteriati</taxon>
        <taxon>Methanobacteriota</taxon>
        <taxon>Stenosarchaea group</taxon>
        <taxon>Methanomicrobia</taxon>
        <taxon>Methanosarcinales</taxon>
        <taxon>Methanosarcinaceae</taxon>
        <taxon>Methanohalophilus</taxon>
    </lineage>
</organism>
<dbReference type="PANTHER" id="PTHR35039">
    <property type="entry name" value="3-KETO-L-GULONATE-6-PHOSPHATE DECARBOXYLASE SGBH-RELATED"/>
    <property type="match status" value="1"/>
</dbReference>
<evidence type="ECO:0000259" key="6">
    <source>
        <dbReference type="SMART" id="SM00934"/>
    </source>
</evidence>
<dbReference type="GO" id="GO:0033982">
    <property type="term" value="F:3-dehydro-L-gulonate-6-phosphate decarboxylase activity"/>
    <property type="evidence" value="ECO:0007669"/>
    <property type="project" value="TreeGrafter"/>
</dbReference>
<dbReference type="InterPro" id="IPR041710">
    <property type="entry name" value="HPS/KGPDC"/>
</dbReference>
<keyword evidence="4" id="KW-0456">Lyase</keyword>
<dbReference type="PANTHER" id="PTHR35039:SF3">
    <property type="entry name" value="3-KETO-L-GULONATE-6-PHOSPHATE DECARBOXYLASE SGBH-RELATED"/>
    <property type="match status" value="1"/>
</dbReference>
<dbReference type="Gene3D" id="3.20.20.70">
    <property type="entry name" value="Aldolase class I"/>
    <property type="match status" value="1"/>
</dbReference>
<gene>
    <name evidence="7" type="ORF">EFE41_05525</name>
    <name evidence="8" type="ORF">SAMN06264941_1795</name>
</gene>
<dbReference type="EMBL" id="RJJH01000010">
    <property type="protein sequence ID" value="RNI11666.1"/>
    <property type="molecule type" value="Genomic_DNA"/>
</dbReference>
<evidence type="ECO:0000256" key="1">
    <source>
        <dbReference type="ARBA" id="ARBA00000718"/>
    </source>
</evidence>
<dbReference type="InterPro" id="IPR017553">
    <property type="entry name" value="3-hexulose-6-phosphate_synth"/>
</dbReference>
<comment type="catalytic activity">
    <reaction evidence="1">
        <text>D-ribulose 5-phosphate + formaldehyde = D-arabino-hex-3-ulose 6-phosphate</text>
        <dbReference type="Rhea" id="RHEA:25201"/>
        <dbReference type="ChEBI" id="CHEBI:16842"/>
        <dbReference type="ChEBI" id="CHEBI:58121"/>
        <dbReference type="ChEBI" id="CHEBI:58542"/>
        <dbReference type="EC" id="4.1.2.43"/>
    </reaction>
</comment>
<dbReference type="Gene3D" id="3.50.30.40">
    <property type="entry name" value="Ribonuclease E inhibitor RraA/RraA-like"/>
    <property type="match status" value="1"/>
</dbReference>
<dbReference type="SUPFAM" id="SSF89562">
    <property type="entry name" value="RraA-like"/>
    <property type="match status" value="1"/>
</dbReference>
<evidence type="ECO:0000256" key="3">
    <source>
        <dbReference type="ARBA" id="ARBA00012890"/>
    </source>
</evidence>
<dbReference type="Pfam" id="PF03737">
    <property type="entry name" value="RraA-like"/>
    <property type="match status" value="1"/>
</dbReference>
<reference evidence="8" key="1">
    <citation type="submission" date="2017-04" db="EMBL/GenBank/DDBJ databases">
        <authorList>
            <person name="Afonso C.L."/>
            <person name="Miller P.J."/>
            <person name="Scott M.A."/>
            <person name="Spackman E."/>
            <person name="Goraichik I."/>
            <person name="Dimitrov K.M."/>
            <person name="Suarez D.L."/>
            <person name="Swayne D.E."/>
        </authorList>
    </citation>
    <scope>NUCLEOTIDE SEQUENCE [LARGE SCALE GENOMIC DNA]</scope>
    <source>
        <strain evidence="8">FDF-1</strain>
    </source>
</reference>
<dbReference type="InterPro" id="IPR011060">
    <property type="entry name" value="RibuloseP-bd_barrel"/>
</dbReference>
<reference evidence="7 10" key="3">
    <citation type="submission" date="2018-10" db="EMBL/GenBank/DDBJ databases">
        <title>Cultivation of a novel Methanohalophilus strain from Kebrit Deep of the Red Sea and a genomic comparison of members of the genus Methanohalophilus.</title>
        <authorList>
            <person name="Guan Y."/>
            <person name="Ngugi D.K."/>
            <person name="Stingl U."/>
        </authorList>
    </citation>
    <scope>NUCLEOTIDE SEQUENCE [LARGE SCALE GENOMIC DNA]</scope>
    <source>
        <strain evidence="7 10">DSM 7471</strain>
    </source>
</reference>
<evidence type="ECO:0000313" key="10">
    <source>
        <dbReference type="Proteomes" id="UP000278252"/>
    </source>
</evidence>
<dbReference type="Proteomes" id="UP000278252">
    <property type="component" value="Unassembled WGS sequence"/>
</dbReference>
<dbReference type="NCBIfam" id="NF005442">
    <property type="entry name" value="PRK07028.1"/>
    <property type="match status" value="1"/>
</dbReference>
<evidence type="ECO:0000256" key="4">
    <source>
        <dbReference type="ARBA" id="ARBA00023239"/>
    </source>
</evidence>